<dbReference type="NCBIfam" id="NF008140">
    <property type="entry name" value="PRK10888.1"/>
    <property type="match status" value="1"/>
</dbReference>
<proteinExistence type="inferred from homology"/>
<dbReference type="Proteomes" id="UP001056209">
    <property type="component" value="Chromosome"/>
</dbReference>
<dbReference type="InterPro" id="IPR008949">
    <property type="entry name" value="Isoprenoid_synthase_dom_sf"/>
</dbReference>
<reference evidence="13" key="1">
    <citation type="submission" date="2022-05" db="EMBL/GenBank/DDBJ databases">
        <title>Impact of host demography and evolutionary history on endosymbiont molecular evolution: a test in carpenter ants (Genus Camponotus) and their Blochmannia endosymbionts.</title>
        <authorList>
            <person name="Manthey J.D."/>
            <person name="Giron J.C."/>
            <person name="Hruska J.P."/>
        </authorList>
    </citation>
    <scope>NUCLEOTIDE SEQUENCE</scope>
    <source>
        <strain evidence="13">C-039</strain>
    </source>
</reference>
<dbReference type="PROSITE" id="PS00723">
    <property type="entry name" value="POLYPRENYL_SYNTHASE_1"/>
    <property type="match status" value="1"/>
</dbReference>
<evidence type="ECO:0000256" key="10">
    <source>
        <dbReference type="ARBA" id="ARBA00079637"/>
    </source>
</evidence>
<evidence type="ECO:0000256" key="11">
    <source>
        <dbReference type="ARBA" id="ARBA00083124"/>
    </source>
</evidence>
<evidence type="ECO:0000256" key="9">
    <source>
        <dbReference type="ARBA" id="ARBA00072473"/>
    </source>
</evidence>
<comment type="similarity">
    <text evidence="2 12">Belongs to the FPP/GGPP synthase family.</text>
</comment>
<dbReference type="SFLD" id="SFLDS00005">
    <property type="entry name" value="Isoprenoid_Synthase_Type_I"/>
    <property type="match status" value="1"/>
</dbReference>
<evidence type="ECO:0000256" key="2">
    <source>
        <dbReference type="ARBA" id="ARBA00006706"/>
    </source>
</evidence>
<comment type="function">
    <text evidence="7">Supplies octaprenyl diphosphate, the precursor for the side chain of the isoprenoid quinones ubiquinone and menaquinone.</text>
</comment>
<comment type="cofactor">
    <cofactor evidence="1">
        <name>Mg(2+)</name>
        <dbReference type="ChEBI" id="CHEBI:18420"/>
    </cofactor>
</comment>
<evidence type="ECO:0000256" key="12">
    <source>
        <dbReference type="RuleBase" id="RU004466"/>
    </source>
</evidence>
<evidence type="ECO:0000313" key="14">
    <source>
        <dbReference type="Proteomes" id="UP001056209"/>
    </source>
</evidence>
<gene>
    <name evidence="13" type="primary">ispB</name>
    <name evidence="13" type="ORF">M9393_02790</name>
</gene>
<dbReference type="GO" id="GO:0008299">
    <property type="term" value="P:isoprenoid biosynthetic process"/>
    <property type="evidence" value="ECO:0007669"/>
    <property type="project" value="InterPro"/>
</dbReference>
<dbReference type="InterPro" id="IPR033749">
    <property type="entry name" value="Polyprenyl_synt_CS"/>
</dbReference>
<dbReference type="Pfam" id="PF00348">
    <property type="entry name" value="polyprenyl_synt"/>
    <property type="match status" value="1"/>
</dbReference>
<keyword evidence="4" id="KW-0479">Metal-binding</keyword>
<dbReference type="AlphaFoldDB" id="A0A9Q8TWB8"/>
<evidence type="ECO:0000313" key="13">
    <source>
        <dbReference type="EMBL" id="URJ28082.1"/>
    </source>
</evidence>
<protein>
    <recommendedName>
        <fullName evidence="9">Octaprenyl diphosphate synthase</fullName>
        <ecNumber evidence="8">2.5.1.90</ecNumber>
    </recommendedName>
    <alternativeName>
        <fullName evidence="11">All-trans-octaprenyl-diphosphate synthase</fullName>
    </alternativeName>
    <alternativeName>
        <fullName evidence="10">Octaprenyl pyrophosphate synthase</fullName>
    </alternativeName>
</protein>
<keyword evidence="3 12" id="KW-0808">Transferase</keyword>
<dbReference type="FunFam" id="1.10.600.10:FF:000002">
    <property type="entry name" value="Octaprenyl diphosphate synthase"/>
    <property type="match status" value="1"/>
</dbReference>
<dbReference type="RefSeq" id="WP_250248485.1">
    <property type="nucleotide sequence ID" value="NZ_CP097753.1"/>
</dbReference>
<name>A0A9Q8TWB8_9ENTR</name>
<dbReference type="Gene3D" id="1.10.600.10">
    <property type="entry name" value="Farnesyl Diphosphate Synthase"/>
    <property type="match status" value="1"/>
</dbReference>
<evidence type="ECO:0000256" key="1">
    <source>
        <dbReference type="ARBA" id="ARBA00001946"/>
    </source>
</evidence>
<organism evidence="13 14">
    <name type="scientific">Candidatus Blochmannia vicinus</name>
    <name type="common">nom. nud.</name>
    <dbReference type="NCBI Taxonomy" id="251540"/>
    <lineage>
        <taxon>Bacteria</taxon>
        <taxon>Pseudomonadati</taxon>
        <taxon>Pseudomonadota</taxon>
        <taxon>Gammaproteobacteria</taxon>
        <taxon>Enterobacterales</taxon>
        <taxon>Enterobacteriaceae</taxon>
        <taxon>ant endosymbionts</taxon>
        <taxon>Candidatus Blochmanniella</taxon>
    </lineage>
</organism>
<dbReference type="GO" id="GO:0046872">
    <property type="term" value="F:metal ion binding"/>
    <property type="evidence" value="ECO:0007669"/>
    <property type="project" value="UniProtKB-KW"/>
</dbReference>
<dbReference type="PANTHER" id="PTHR12001">
    <property type="entry name" value="GERANYLGERANYL PYROPHOSPHATE SYNTHASE"/>
    <property type="match status" value="1"/>
</dbReference>
<dbReference type="CDD" id="cd00685">
    <property type="entry name" value="Trans_IPPS_HT"/>
    <property type="match status" value="1"/>
</dbReference>
<evidence type="ECO:0000256" key="8">
    <source>
        <dbReference type="ARBA" id="ARBA00066511"/>
    </source>
</evidence>
<sequence length="323" mass="36320">MNITQIVKLTKQDMIDVNTEIRARLASEITLINELVQYIINSGGKRIRPMITLLTARALHYKKTQHVIIATLIEFIHTATLLHDDVVDKSHMRRGKITTNMIFGNAASVLVGDFIYTRAFQMMTELESLRILSLMADAVNIIAKGEILQLTNCNDPTITIDSYMKIIYSKTARLFEVASQSSAILANADIYQEKALRNYGRYVGIAFQLIDDLLDYSAPETIFGKNIGNDLNEGKLTLPLLHAIHHSTPKQASLICHAIKQGNNRHLLGIILDTMHQYGSLEYTRKCAETEIKKAISCLNILPISPYRKALASLATYIIQRIH</sequence>
<keyword evidence="5" id="KW-0460">Magnesium</keyword>
<comment type="catalytic activity">
    <reaction evidence="6">
        <text>5 isopentenyl diphosphate + (2E,6E)-farnesyl diphosphate = all-trans-octaprenyl diphosphate + 5 diphosphate</text>
        <dbReference type="Rhea" id="RHEA:27798"/>
        <dbReference type="ChEBI" id="CHEBI:33019"/>
        <dbReference type="ChEBI" id="CHEBI:57711"/>
        <dbReference type="ChEBI" id="CHEBI:128769"/>
        <dbReference type="ChEBI" id="CHEBI:175763"/>
        <dbReference type="EC" id="2.5.1.90"/>
    </reaction>
</comment>
<evidence type="ECO:0000256" key="4">
    <source>
        <dbReference type="ARBA" id="ARBA00022723"/>
    </source>
</evidence>
<dbReference type="EC" id="2.5.1.90" evidence="8"/>
<evidence type="ECO:0000256" key="7">
    <source>
        <dbReference type="ARBA" id="ARBA00055029"/>
    </source>
</evidence>
<dbReference type="InterPro" id="IPR000092">
    <property type="entry name" value="Polyprenyl_synt"/>
</dbReference>
<dbReference type="GO" id="GO:0106350">
    <property type="term" value="F:all-trans-octaprenyl-diphosphate synthase activity"/>
    <property type="evidence" value="ECO:0007669"/>
    <property type="project" value="UniProtKB-EC"/>
</dbReference>
<accession>A0A9Q8TWB8</accession>
<dbReference type="PROSITE" id="PS00444">
    <property type="entry name" value="POLYPRENYL_SYNTHASE_2"/>
    <property type="match status" value="1"/>
</dbReference>
<dbReference type="SUPFAM" id="SSF48576">
    <property type="entry name" value="Terpenoid synthases"/>
    <property type="match status" value="1"/>
</dbReference>
<evidence type="ECO:0000256" key="3">
    <source>
        <dbReference type="ARBA" id="ARBA00022679"/>
    </source>
</evidence>
<evidence type="ECO:0000256" key="5">
    <source>
        <dbReference type="ARBA" id="ARBA00022842"/>
    </source>
</evidence>
<dbReference type="PANTHER" id="PTHR12001:SF69">
    <property type="entry name" value="ALL TRANS-POLYPRENYL-DIPHOSPHATE SYNTHASE PDSS1"/>
    <property type="match status" value="1"/>
</dbReference>
<dbReference type="EMBL" id="CP097753">
    <property type="protein sequence ID" value="URJ28082.1"/>
    <property type="molecule type" value="Genomic_DNA"/>
</dbReference>
<evidence type="ECO:0000256" key="6">
    <source>
        <dbReference type="ARBA" id="ARBA00051506"/>
    </source>
</evidence>